<evidence type="ECO:0000256" key="11">
    <source>
        <dbReference type="PIRSR" id="PIRSR006268-2"/>
    </source>
</evidence>
<comment type="catalytic activity">
    <reaction evidence="9 10 12">
        <text>L-threonyl-[protein] + FAD = FMN-L-threonyl-[protein] + AMP + H(+)</text>
        <dbReference type="Rhea" id="RHEA:36847"/>
        <dbReference type="Rhea" id="RHEA-COMP:11060"/>
        <dbReference type="Rhea" id="RHEA-COMP:11061"/>
        <dbReference type="ChEBI" id="CHEBI:15378"/>
        <dbReference type="ChEBI" id="CHEBI:30013"/>
        <dbReference type="ChEBI" id="CHEBI:57692"/>
        <dbReference type="ChEBI" id="CHEBI:74257"/>
        <dbReference type="ChEBI" id="CHEBI:456215"/>
        <dbReference type="EC" id="2.7.1.180"/>
    </reaction>
</comment>
<evidence type="ECO:0000256" key="3">
    <source>
        <dbReference type="ARBA" id="ARBA00022630"/>
    </source>
</evidence>
<feature type="signal peptide" evidence="12">
    <location>
        <begin position="1"/>
        <end position="22"/>
    </location>
</feature>
<evidence type="ECO:0000313" key="13">
    <source>
        <dbReference type="EMBL" id="KPC50124.1"/>
    </source>
</evidence>
<gene>
    <name evidence="13" type="primary">apbE_2</name>
    <name evidence="13" type="ORF">WG78_18695</name>
</gene>
<keyword evidence="3 10" id="KW-0285">Flavoprotein</keyword>
<evidence type="ECO:0000256" key="4">
    <source>
        <dbReference type="ARBA" id="ARBA00022679"/>
    </source>
</evidence>
<evidence type="ECO:0000256" key="9">
    <source>
        <dbReference type="ARBA" id="ARBA00048540"/>
    </source>
</evidence>
<dbReference type="InterPro" id="IPR003374">
    <property type="entry name" value="ApbE-like_sf"/>
</dbReference>
<keyword evidence="7 10" id="KW-0460">Magnesium</keyword>
<keyword evidence="4 10" id="KW-0808">Transferase</keyword>
<keyword evidence="14" id="KW-1185">Reference proteome</keyword>
<dbReference type="Proteomes" id="UP000037939">
    <property type="component" value="Unassembled WGS sequence"/>
</dbReference>
<dbReference type="EC" id="2.7.1.180" evidence="1 10"/>
<dbReference type="AlphaFoldDB" id="A0A0N0XGI3"/>
<keyword evidence="12" id="KW-0732">Signal</keyword>
<comment type="caution">
    <text evidence="13">The sequence shown here is derived from an EMBL/GenBank/DDBJ whole genome shotgun (WGS) entry which is preliminary data.</text>
</comment>
<dbReference type="PIRSF" id="PIRSF006268">
    <property type="entry name" value="ApbE"/>
    <property type="match status" value="1"/>
</dbReference>
<dbReference type="PANTHER" id="PTHR30040:SF2">
    <property type="entry name" value="FAD:PROTEIN FMN TRANSFERASE"/>
    <property type="match status" value="1"/>
</dbReference>
<keyword evidence="12 13" id="KW-0449">Lipoprotein</keyword>
<comment type="similarity">
    <text evidence="10 12">Belongs to the ApbE family.</text>
</comment>
<evidence type="ECO:0000256" key="5">
    <source>
        <dbReference type="ARBA" id="ARBA00022723"/>
    </source>
</evidence>
<evidence type="ECO:0000256" key="6">
    <source>
        <dbReference type="ARBA" id="ARBA00022827"/>
    </source>
</evidence>
<feature type="binding site" evidence="11">
    <location>
        <position position="288"/>
    </location>
    <ligand>
        <name>Mg(2+)</name>
        <dbReference type="ChEBI" id="CHEBI:18420"/>
    </ligand>
</feature>
<dbReference type="PATRIC" id="fig|857265.3.peg.3824"/>
<proteinExistence type="inferred from homology"/>
<dbReference type="InterPro" id="IPR024932">
    <property type="entry name" value="ApbE"/>
</dbReference>
<dbReference type="Gene3D" id="3.10.520.10">
    <property type="entry name" value="ApbE-like domains"/>
    <property type="match status" value="1"/>
</dbReference>
<evidence type="ECO:0000313" key="14">
    <source>
        <dbReference type="Proteomes" id="UP000037939"/>
    </source>
</evidence>
<organism evidence="13 14">
    <name type="scientific">Amantichitinum ursilacus</name>
    <dbReference type="NCBI Taxonomy" id="857265"/>
    <lineage>
        <taxon>Bacteria</taxon>
        <taxon>Pseudomonadati</taxon>
        <taxon>Pseudomonadota</taxon>
        <taxon>Betaproteobacteria</taxon>
        <taxon>Neisseriales</taxon>
        <taxon>Chitinibacteraceae</taxon>
        <taxon>Amantichitinum</taxon>
    </lineage>
</organism>
<evidence type="ECO:0000256" key="8">
    <source>
        <dbReference type="ARBA" id="ARBA00031306"/>
    </source>
</evidence>
<dbReference type="STRING" id="857265.WG78_18695"/>
<name>A0A0N0XGI3_9NEIS</name>
<feature type="binding site" evidence="11">
    <location>
        <position position="174"/>
    </location>
    <ligand>
        <name>Mg(2+)</name>
        <dbReference type="ChEBI" id="CHEBI:18420"/>
    </ligand>
</feature>
<dbReference type="Pfam" id="PF02424">
    <property type="entry name" value="ApbE"/>
    <property type="match status" value="1"/>
</dbReference>
<evidence type="ECO:0000256" key="1">
    <source>
        <dbReference type="ARBA" id="ARBA00011955"/>
    </source>
</evidence>
<comment type="cofactor">
    <cofactor evidence="11">
        <name>Mg(2+)</name>
        <dbReference type="ChEBI" id="CHEBI:18420"/>
    </cofactor>
    <cofactor evidence="11">
        <name>Mn(2+)</name>
        <dbReference type="ChEBI" id="CHEBI:29035"/>
    </cofactor>
    <text evidence="11">Magnesium. Can also use manganese.</text>
</comment>
<dbReference type="GO" id="GO:0016740">
    <property type="term" value="F:transferase activity"/>
    <property type="evidence" value="ECO:0007669"/>
    <property type="project" value="UniProtKB-UniRule"/>
</dbReference>
<dbReference type="PROSITE" id="PS51257">
    <property type="entry name" value="PROKAR_LIPOPROTEIN"/>
    <property type="match status" value="1"/>
</dbReference>
<protein>
    <recommendedName>
        <fullName evidence="2 10">FAD:protein FMN transferase</fullName>
        <ecNumber evidence="1 10">2.7.1.180</ecNumber>
    </recommendedName>
    <alternativeName>
        <fullName evidence="8 10">Flavin transferase</fullName>
    </alternativeName>
</protein>
<evidence type="ECO:0000256" key="7">
    <source>
        <dbReference type="ARBA" id="ARBA00022842"/>
    </source>
</evidence>
<keyword evidence="6 10" id="KW-0274">FAD</keyword>
<evidence type="ECO:0000256" key="12">
    <source>
        <dbReference type="RuleBase" id="RU363002"/>
    </source>
</evidence>
<sequence length="346" mass="37753">MIRLWCRFLLYAVCAITLTACGKPPEFQQESYVFGTRVQITIYGEPEDKAAPVSAAILADLDRLHARLHAWQPSEITRMNAAFAQGKPYQTDPEMIAILKQAKGYADRSDQLFDPAIGDLVAAWGFHEDTFAAVLPDPALLHTLVAAHPSLDDLEFDGNQVSSRNPAVNIDLGGFKGFALDRAASYLRKKGMNNALINIGGNVLALGRKGDTPWKVGLQHPRKPGVLAIIQLNDGESIGTSGDYQRYFEVKGQRYSHLIDPRSGQPAQTMQAATVIAPPSAEAGAISDASTKPVFIGGISSATHYAERFGIKDVLLVASDGSVYLTPDMQARVQWQQNPPHIYRLR</sequence>
<evidence type="ECO:0000256" key="2">
    <source>
        <dbReference type="ARBA" id="ARBA00016337"/>
    </source>
</evidence>
<keyword evidence="12" id="KW-0997">Cell inner membrane</keyword>
<accession>A0A0N0XGI3</accession>
<keyword evidence="12" id="KW-0472">Membrane</keyword>
<comment type="subcellular location">
    <subcellularLocation>
        <location evidence="12">Cell inner membrane</location>
        <topology evidence="12">Lipid-anchor</topology>
        <orientation evidence="12">Periplasmic side</orientation>
    </subcellularLocation>
</comment>
<dbReference type="SUPFAM" id="SSF143631">
    <property type="entry name" value="ApbE-like"/>
    <property type="match status" value="1"/>
</dbReference>
<comment type="function">
    <text evidence="12">Flavin transferase that catalyzes the transfer of the FMN moiety of FAD and its covalent binding to the hydroxyl group of a threonine residue in a target flavoprotein.</text>
</comment>
<dbReference type="GO" id="GO:0005886">
    <property type="term" value="C:plasma membrane"/>
    <property type="evidence" value="ECO:0007669"/>
    <property type="project" value="UniProtKB-SubCell"/>
</dbReference>
<evidence type="ECO:0000256" key="10">
    <source>
        <dbReference type="PIRNR" id="PIRNR006268"/>
    </source>
</evidence>
<dbReference type="PANTHER" id="PTHR30040">
    <property type="entry name" value="THIAMINE BIOSYNTHESIS LIPOPROTEIN APBE"/>
    <property type="match status" value="1"/>
</dbReference>
<dbReference type="EMBL" id="LAQT01000032">
    <property type="protein sequence ID" value="KPC50124.1"/>
    <property type="molecule type" value="Genomic_DNA"/>
</dbReference>
<dbReference type="GO" id="GO:0046872">
    <property type="term" value="F:metal ion binding"/>
    <property type="evidence" value="ECO:0007669"/>
    <property type="project" value="UniProtKB-UniRule"/>
</dbReference>
<keyword evidence="5 10" id="KW-0479">Metal-binding</keyword>
<feature type="chain" id="PRO_5005962175" description="FAD:protein FMN transferase" evidence="12">
    <location>
        <begin position="23"/>
        <end position="346"/>
    </location>
</feature>
<reference evidence="13 14" key="1">
    <citation type="submission" date="2015-07" db="EMBL/GenBank/DDBJ databases">
        <title>Draft genome sequence of the Amantichitinum ursilacus IGB-41, a new chitin-degrading bacterium.</title>
        <authorList>
            <person name="Kirstahler P."/>
            <person name="Guenther M."/>
            <person name="Grumaz C."/>
            <person name="Rupp S."/>
            <person name="Zibek S."/>
            <person name="Sohn K."/>
        </authorList>
    </citation>
    <scope>NUCLEOTIDE SEQUENCE [LARGE SCALE GENOMIC DNA]</scope>
    <source>
        <strain evidence="13 14">IGB-41</strain>
    </source>
</reference>
<keyword evidence="12" id="KW-1003">Cell membrane</keyword>